<dbReference type="OrthoDB" id="581894at2"/>
<dbReference type="Proteomes" id="UP000184514">
    <property type="component" value="Unassembled WGS sequence"/>
</dbReference>
<keyword evidence="3" id="KW-1185">Reference proteome</keyword>
<keyword evidence="2" id="KW-0472">Membrane</keyword>
<evidence type="ECO:0000313" key="3">
    <source>
        <dbReference type="Proteomes" id="UP000184514"/>
    </source>
</evidence>
<dbReference type="InterPro" id="IPR019613">
    <property type="entry name" value="DUF4198"/>
</dbReference>
<proteinExistence type="predicted"/>
<feature type="signal peptide" evidence="1">
    <location>
        <begin position="1"/>
        <end position="21"/>
    </location>
</feature>
<dbReference type="RefSeq" id="WP_072629014.1">
    <property type="nucleotide sequence ID" value="NZ_MLCB01000022.1"/>
</dbReference>
<dbReference type="EMBL" id="MLCB01000022">
    <property type="protein sequence ID" value="OJI95441.1"/>
    <property type="molecule type" value="Genomic_DNA"/>
</dbReference>
<accession>A0A1L9P1S3</accession>
<reference evidence="2 3" key="1">
    <citation type="submission" date="2016-10" db="EMBL/GenBank/DDBJ databases">
        <title>Genome sequence of Planktotalea frisia SH6-1.</title>
        <authorList>
            <person name="Poehlein A."/>
            <person name="Bakenhus I."/>
            <person name="Voget S."/>
            <person name="Brinkhoff T."/>
            <person name="Simon M."/>
        </authorList>
    </citation>
    <scope>NUCLEOTIDE SEQUENCE [LARGE SCALE GENOMIC DNA]</scope>
    <source>
        <strain evidence="2 3">SH6-1</strain>
    </source>
</reference>
<name>A0A1L9P1S3_9RHOB</name>
<dbReference type="Pfam" id="PF10670">
    <property type="entry name" value="DUF4198"/>
    <property type="match status" value="1"/>
</dbReference>
<dbReference type="STRING" id="696762.PFRI_03100"/>
<dbReference type="AlphaFoldDB" id="A0A1L9P1S3"/>
<feature type="chain" id="PRO_5012521645" evidence="1">
    <location>
        <begin position="22"/>
        <end position="269"/>
    </location>
</feature>
<evidence type="ECO:0000313" key="2">
    <source>
        <dbReference type="EMBL" id="OJI95441.1"/>
    </source>
</evidence>
<organism evidence="2 3">
    <name type="scientific">Planktotalea frisia</name>
    <dbReference type="NCBI Taxonomy" id="696762"/>
    <lineage>
        <taxon>Bacteria</taxon>
        <taxon>Pseudomonadati</taxon>
        <taxon>Pseudomonadota</taxon>
        <taxon>Alphaproteobacteria</taxon>
        <taxon>Rhodobacterales</taxon>
        <taxon>Paracoccaceae</taxon>
        <taxon>Planktotalea</taxon>
    </lineage>
</organism>
<comment type="caution">
    <text evidence="2">The sequence shown here is derived from an EMBL/GenBank/DDBJ whole genome shotgun (WGS) entry which is preliminary data.</text>
</comment>
<gene>
    <name evidence="2" type="ORF">PFRI_03100</name>
</gene>
<sequence length="269" mass="29936">MNLKNLLVAASMTFVAAPLVAHEFWIDSKKYQVEIGENIAAFTKNGQNFKGVDLAYFTRRVVLFDRIDADGRMAVVPRLGDSPVFDKAVENEGLLTLVYQSTPDKLTYKEWAKFDKFAKHKAFGDVLEKHRARGLNEEEFKETYSRFAKGLFAVGSGAGQDAQQGLEVEIVALKNPYTDDVSEGLPVQVFYREMPRINAQVEIFERSADGVTEVSTVQTNAQGIAIVPVKSGYAYLLDNVVLRKPSKALAAETGAVWETLWAALTFEVR</sequence>
<evidence type="ECO:0000256" key="1">
    <source>
        <dbReference type="SAM" id="SignalP"/>
    </source>
</evidence>
<protein>
    <submittedName>
        <fullName evidence="2">Nickel uptake substrate-specific transmembrane region</fullName>
    </submittedName>
</protein>
<keyword evidence="1" id="KW-0732">Signal</keyword>
<keyword evidence="2" id="KW-0812">Transmembrane</keyword>